<gene>
    <name evidence="1" type="ORF">E1B28_003683</name>
</gene>
<dbReference type="RefSeq" id="XP_043012704.1">
    <property type="nucleotide sequence ID" value="XM_043148112.1"/>
</dbReference>
<dbReference type="Proteomes" id="UP001049176">
    <property type="component" value="Chromosome 2"/>
</dbReference>
<dbReference type="OrthoDB" id="3256444at2759"/>
<evidence type="ECO:0000313" key="2">
    <source>
        <dbReference type="Proteomes" id="UP001049176"/>
    </source>
</evidence>
<dbReference type="KEGG" id="more:E1B28_003683"/>
<protein>
    <submittedName>
        <fullName evidence="1">Uncharacterized protein</fullName>
    </submittedName>
</protein>
<name>A0A9P7UX28_9AGAR</name>
<organism evidence="1 2">
    <name type="scientific">Marasmius oreades</name>
    <name type="common">fairy-ring Marasmius</name>
    <dbReference type="NCBI Taxonomy" id="181124"/>
    <lineage>
        <taxon>Eukaryota</taxon>
        <taxon>Fungi</taxon>
        <taxon>Dikarya</taxon>
        <taxon>Basidiomycota</taxon>
        <taxon>Agaricomycotina</taxon>
        <taxon>Agaricomycetes</taxon>
        <taxon>Agaricomycetidae</taxon>
        <taxon>Agaricales</taxon>
        <taxon>Marasmiineae</taxon>
        <taxon>Marasmiaceae</taxon>
        <taxon>Marasmius</taxon>
    </lineage>
</organism>
<proteinExistence type="predicted"/>
<sequence length="204" mass="22974">MDEGRLLTGDVLGEPIVPTNATTSPPVTIQSIDSIKTSEKGEKILDIICFFTKEYSLVDPTDKKEKQYWDCKYCIAKKQEKMWFVRDTTTARWHLESMHRDAYIEWCNRNDFSSMLPRDRKAECTAVSSTTTQTTLAGVFPVTSNPTPTKIPYTAGNFMCAALKWVIATDQALSAVEEPSYRKMIQIAAAPPNGKVDIPSWHIT</sequence>
<reference evidence="1" key="1">
    <citation type="journal article" date="2021" name="Genome Biol. Evol.">
        <title>The assembled and annotated genome of the fairy-ring fungus Marasmius oreades.</title>
        <authorList>
            <person name="Hiltunen M."/>
            <person name="Ament-Velasquez S.L."/>
            <person name="Johannesson H."/>
        </authorList>
    </citation>
    <scope>NUCLEOTIDE SEQUENCE</scope>
    <source>
        <strain evidence="1">03SP1</strain>
    </source>
</reference>
<dbReference type="EMBL" id="CM032182">
    <property type="protein sequence ID" value="KAG7096234.1"/>
    <property type="molecule type" value="Genomic_DNA"/>
</dbReference>
<keyword evidence="2" id="KW-1185">Reference proteome</keyword>
<dbReference type="GeneID" id="66072759"/>
<evidence type="ECO:0000313" key="1">
    <source>
        <dbReference type="EMBL" id="KAG7096234.1"/>
    </source>
</evidence>
<accession>A0A9P7UX28</accession>
<dbReference type="AlphaFoldDB" id="A0A9P7UX28"/>
<comment type="caution">
    <text evidence="1">The sequence shown here is derived from an EMBL/GenBank/DDBJ whole genome shotgun (WGS) entry which is preliminary data.</text>
</comment>